<comment type="subcellular location">
    <subcellularLocation>
        <location evidence="1">Encapsulin nanocompartment</location>
    </subcellularLocation>
</comment>
<evidence type="ECO:0008006" key="6">
    <source>
        <dbReference type="Google" id="ProtNLM"/>
    </source>
</evidence>
<evidence type="ECO:0000256" key="2">
    <source>
        <dbReference type="ARBA" id="ARBA00033787"/>
    </source>
</evidence>
<dbReference type="Gene3D" id="6.10.140.1960">
    <property type="match status" value="1"/>
</dbReference>
<reference evidence="5" key="1">
    <citation type="submission" date="2010-03" db="EMBL/GenBank/DDBJ databases">
        <title>The genome sequence of Synergistetes sp. SGP1.</title>
        <authorList>
            <consortium name="metaHIT consortium -- http://www.metahit.eu/"/>
            <person name="Pajon A."/>
            <person name="Turner K."/>
            <person name="Parkhill J."/>
            <person name="Wade W."/>
            <person name="Vartoukian S."/>
        </authorList>
    </citation>
    <scope>NUCLEOTIDE SEQUENCE [LARGE SCALE GENOMIC DNA]</scope>
    <source>
        <strain evidence="5">SGP1</strain>
    </source>
</reference>
<dbReference type="PANTHER" id="PTHR37165">
    <property type="entry name" value="PEPTIDASE U56 FAMILY"/>
    <property type="match status" value="1"/>
</dbReference>
<gene>
    <name evidence="4" type="ORF">SY1_01560</name>
</gene>
<dbReference type="InterPro" id="IPR009078">
    <property type="entry name" value="Ferritin-like_SF"/>
</dbReference>
<keyword evidence="2" id="KW-1284">Encapsulin nanocompartment</keyword>
<dbReference type="KEGG" id="sbr:SY1_01560"/>
<feature type="compositionally biased region" description="Polar residues" evidence="3">
    <location>
        <begin position="108"/>
        <end position="119"/>
    </location>
</feature>
<dbReference type="InterPro" id="IPR051429">
    <property type="entry name" value="Encapsulin_nc"/>
</dbReference>
<dbReference type="GO" id="GO:0140737">
    <property type="term" value="C:encapsulin nanocompartment"/>
    <property type="evidence" value="ECO:0007669"/>
    <property type="project" value="UniProtKB-SubCell"/>
</dbReference>
<proteinExistence type="predicted"/>
<dbReference type="RefSeq" id="WP_015555854.1">
    <property type="nucleotide sequence ID" value="NC_021038.1"/>
</dbReference>
<dbReference type="Pfam" id="PF03232">
    <property type="entry name" value="COQ7"/>
    <property type="match status" value="1"/>
</dbReference>
<dbReference type="EMBL" id="FP929056">
    <property type="protein sequence ID" value="CBL27707.1"/>
    <property type="molecule type" value="Genomic_DNA"/>
</dbReference>
<evidence type="ECO:0000313" key="5">
    <source>
        <dbReference type="Proteomes" id="UP000008957"/>
    </source>
</evidence>
<dbReference type="PANTHER" id="PTHR37165:SF1">
    <property type="entry name" value="TYPE 1 ENCAPSULIN SHELL PROTEIN"/>
    <property type="match status" value="1"/>
</dbReference>
<protein>
    <recommendedName>
        <fullName evidence="6">Ubiquinone biosynthesis protein COQ7</fullName>
    </recommendedName>
</protein>
<organism evidence="4 5">
    <name type="scientific">Fretibacterium fastidiosum</name>
    <dbReference type="NCBI Taxonomy" id="651822"/>
    <lineage>
        <taxon>Bacteria</taxon>
        <taxon>Thermotogati</taxon>
        <taxon>Synergistota</taxon>
        <taxon>Synergistia</taxon>
        <taxon>Synergistales</taxon>
        <taxon>Aminobacteriaceae</taxon>
        <taxon>Fretibacterium</taxon>
    </lineage>
</organism>
<dbReference type="Proteomes" id="UP000008957">
    <property type="component" value="Chromosome"/>
</dbReference>
<accession>A0AB94IVC7</accession>
<evidence type="ECO:0000313" key="4">
    <source>
        <dbReference type="EMBL" id="CBL27707.1"/>
    </source>
</evidence>
<evidence type="ECO:0000256" key="3">
    <source>
        <dbReference type="SAM" id="MobiDB-lite"/>
    </source>
</evidence>
<keyword evidence="5" id="KW-1185">Reference proteome</keyword>
<dbReference type="AlphaFoldDB" id="A0AB94IVC7"/>
<name>A0AB94IVC7_9BACT</name>
<dbReference type="SUPFAM" id="SSF47240">
    <property type="entry name" value="Ferritin-like"/>
    <property type="match status" value="1"/>
</dbReference>
<sequence length="119" mass="12921">MPNFPDPFAGNVERKMSREELVQALRIDIAGELEAIFLYDAHAQATDEPLARKVLMEIRDEEKAHVGELTTLLSRLDPNWSESLAGGEGEVLETMQELGIAPAEGASDGQSTVGSLISK</sequence>
<feature type="region of interest" description="Disordered" evidence="3">
    <location>
        <begin position="100"/>
        <end position="119"/>
    </location>
</feature>
<evidence type="ECO:0000256" key="1">
    <source>
        <dbReference type="ARBA" id="ARBA00033738"/>
    </source>
</evidence>
<reference evidence="4 5" key="2">
    <citation type="submission" date="2010-03" db="EMBL/GenBank/DDBJ databases">
        <authorList>
            <person name="Pajon A."/>
        </authorList>
    </citation>
    <scope>NUCLEOTIDE SEQUENCE [LARGE SCALE GENOMIC DNA]</scope>
    <source>
        <strain evidence="4 5">SGP1</strain>
    </source>
</reference>